<evidence type="ECO:0000259" key="7">
    <source>
        <dbReference type="Pfam" id="PF00892"/>
    </source>
</evidence>
<evidence type="ECO:0000256" key="5">
    <source>
        <dbReference type="ARBA" id="ARBA00023136"/>
    </source>
</evidence>
<gene>
    <name evidence="8" type="ORF">C6570_04010</name>
</gene>
<evidence type="ECO:0000313" key="9">
    <source>
        <dbReference type="Proteomes" id="UP000239709"/>
    </source>
</evidence>
<feature type="transmembrane region" description="Helical" evidence="6">
    <location>
        <begin position="37"/>
        <end position="60"/>
    </location>
</feature>
<dbReference type="RefSeq" id="WP_106702071.1">
    <property type="nucleotide sequence ID" value="NZ_CP027666.1"/>
</dbReference>
<evidence type="ECO:0000256" key="1">
    <source>
        <dbReference type="ARBA" id="ARBA00004141"/>
    </source>
</evidence>
<protein>
    <submittedName>
        <fullName evidence="8">EamA family transporter</fullName>
    </submittedName>
</protein>
<feature type="transmembrane region" description="Helical" evidence="6">
    <location>
        <begin position="252"/>
        <end position="271"/>
    </location>
</feature>
<evidence type="ECO:0000256" key="6">
    <source>
        <dbReference type="SAM" id="Phobius"/>
    </source>
</evidence>
<dbReference type="Gene3D" id="1.10.3730.20">
    <property type="match status" value="1"/>
</dbReference>
<evidence type="ECO:0000256" key="4">
    <source>
        <dbReference type="ARBA" id="ARBA00022989"/>
    </source>
</evidence>
<evidence type="ECO:0000256" key="3">
    <source>
        <dbReference type="ARBA" id="ARBA00022692"/>
    </source>
</evidence>
<feature type="transmembrane region" description="Helical" evidence="6">
    <location>
        <begin position="72"/>
        <end position="95"/>
    </location>
</feature>
<dbReference type="InterPro" id="IPR000620">
    <property type="entry name" value="EamA_dom"/>
</dbReference>
<feature type="transmembrane region" description="Helical" evidence="6">
    <location>
        <begin position="101"/>
        <end position="120"/>
    </location>
</feature>
<comment type="subcellular location">
    <subcellularLocation>
        <location evidence="1">Membrane</location>
        <topology evidence="1">Multi-pass membrane protein</topology>
    </subcellularLocation>
</comment>
<feature type="transmembrane region" description="Helical" evidence="6">
    <location>
        <begin position="127"/>
        <end position="145"/>
    </location>
</feature>
<dbReference type="Pfam" id="PF00892">
    <property type="entry name" value="EamA"/>
    <property type="match status" value="2"/>
</dbReference>
<feature type="transmembrane region" description="Helical" evidence="6">
    <location>
        <begin position="157"/>
        <end position="179"/>
    </location>
</feature>
<feature type="transmembrane region" description="Helical" evidence="6">
    <location>
        <begin position="191"/>
        <end position="209"/>
    </location>
</feature>
<organism evidence="8 9">
    <name type="scientific">Ottowia oryzae</name>
    <dbReference type="NCBI Taxonomy" id="2109914"/>
    <lineage>
        <taxon>Bacteria</taxon>
        <taxon>Pseudomonadati</taxon>
        <taxon>Pseudomonadota</taxon>
        <taxon>Betaproteobacteria</taxon>
        <taxon>Burkholderiales</taxon>
        <taxon>Comamonadaceae</taxon>
        <taxon>Ottowia</taxon>
    </lineage>
</organism>
<dbReference type="PANTHER" id="PTHR32322">
    <property type="entry name" value="INNER MEMBRANE TRANSPORTER"/>
    <property type="match status" value="1"/>
</dbReference>
<evidence type="ECO:0000313" key="8">
    <source>
        <dbReference type="EMBL" id="AVO33508.1"/>
    </source>
</evidence>
<keyword evidence="3 6" id="KW-0812">Transmembrane</keyword>
<sequence>MNVRREHLDSRAAAILLLCCLFWGVQQVLVKATLPELAPIFQAGVRFVGATLLLGLWCAWRGVRLFQRDGSLAPGLLAGGLFALEFAAMFLGLQYTTASRLTVFLYTSPFWVALVVPLLVPTERLRPVQWVGLACAFAGVAFALREGFTQGGAGLTWQGDVLGLIGGAMWGLTTVTIRATKLSQLTPEKTLFYQVAVSAVVLPLLSLALGERWNWQWSAFAATSMALQTVVGAFISYLVWMWLLAHYPATRVSAFVFLTPLFALGAGAGWLHEPITTSLLAALALVAAGIVLVNRRAPARA</sequence>
<keyword evidence="9" id="KW-1185">Reference proteome</keyword>
<dbReference type="AlphaFoldDB" id="A0A2S0MCC5"/>
<feature type="domain" description="EamA" evidence="7">
    <location>
        <begin position="13"/>
        <end position="144"/>
    </location>
</feature>
<dbReference type="Proteomes" id="UP000239709">
    <property type="component" value="Chromosome"/>
</dbReference>
<feature type="transmembrane region" description="Helical" evidence="6">
    <location>
        <begin position="277"/>
        <end position="294"/>
    </location>
</feature>
<keyword evidence="5 6" id="KW-0472">Membrane</keyword>
<keyword evidence="4 6" id="KW-1133">Transmembrane helix</keyword>
<evidence type="ECO:0000256" key="2">
    <source>
        <dbReference type="ARBA" id="ARBA00007362"/>
    </source>
</evidence>
<feature type="transmembrane region" description="Helical" evidence="6">
    <location>
        <begin position="215"/>
        <end position="240"/>
    </location>
</feature>
<dbReference type="KEGG" id="otk:C6570_04010"/>
<dbReference type="OrthoDB" id="184388at2"/>
<proteinExistence type="inferred from homology"/>
<feature type="domain" description="EamA" evidence="7">
    <location>
        <begin position="159"/>
        <end position="294"/>
    </location>
</feature>
<name>A0A2S0MCC5_9BURK</name>
<dbReference type="GO" id="GO:0016020">
    <property type="term" value="C:membrane"/>
    <property type="evidence" value="ECO:0007669"/>
    <property type="project" value="UniProtKB-SubCell"/>
</dbReference>
<comment type="similarity">
    <text evidence="2">Belongs to the EamA transporter family.</text>
</comment>
<dbReference type="InterPro" id="IPR050638">
    <property type="entry name" value="AA-Vitamin_Transporters"/>
</dbReference>
<dbReference type="EMBL" id="CP027666">
    <property type="protein sequence ID" value="AVO33508.1"/>
    <property type="molecule type" value="Genomic_DNA"/>
</dbReference>
<reference evidence="8 9" key="1">
    <citation type="submission" date="2018-03" db="EMBL/GenBank/DDBJ databases">
        <title>Genome sequencing of Ottowia sp.</title>
        <authorList>
            <person name="Kim S.-J."/>
            <person name="Heo J."/>
            <person name="Kwon S.-W."/>
        </authorList>
    </citation>
    <scope>NUCLEOTIDE SEQUENCE [LARGE SCALE GENOMIC DNA]</scope>
    <source>
        <strain evidence="8 9">KADR8-3</strain>
    </source>
</reference>
<dbReference type="SUPFAM" id="SSF103481">
    <property type="entry name" value="Multidrug resistance efflux transporter EmrE"/>
    <property type="match status" value="2"/>
</dbReference>
<accession>A0A2S0MCC5</accession>
<dbReference type="PANTHER" id="PTHR32322:SF2">
    <property type="entry name" value="EAMA DOMAIN-CONTAINING PROTEIN"/>
    <property type="match status" value="1"/>
</dbReference>
<dbReference type="InterPro" id="IPR037185">
    <property type="entry name" value="EmrE-like"/>
</dbReference>